<protein>
    <submittedName>
        <fullName evidence="2">Pimeloyl-ACP methyl ester carboxylesterase</fullName>
    </submittedName>
</protein>
<feature type="domain" description="AB hydrolase-1" evidence="1">
    <location>
        <begin position="23"/>
        <end position="250"/>
    </location>
</feature>
<name>A0A1C6VVR8_9ACTN</name>
<dbReference type="GO" id="GO:0003824">
    <property type="term" value="F:catalytic activity"/>
    <property type="evidence" value="ECO:0007669"/>
    <property type="project" value="UniProtKB-ARBA"/>
</dbReference>
<dbReference type="EMBL" id="FMIB01000002">
    <property type="protein sequence ID" value="SCL70448.1"/>
    <property type="molecule type" value="Genomic_DNA"/>
</dbReference>
<dbReference type="GeneID" id="43282147"/>
<dbReference type="SUPFAM" id="SSF53474">
    <property type="entry name" value="alpha/beta-Hydrolases"/>
    <property type="match status" value="1"/>
</dbReference>
<dbReference type="PANTHER" id="PTHR43194">
    <property type="entry name" value="HYDROLASE ALPHA/BETA FOLD FAMILY"/>
    <property type="match status" value="1"/>
</dbReference>
<dbReference type="Gene3D" id="3.40.50.1820">
    <property type="entry name" value="alpha/beta hydrolase"/>
    <property type="match status" value="1"/>
</dbReference>
<evidence type="ECO:0000259" key="1">
    <source>
        <dbReference type="Pfam" id="PF12697"/>
    </source>
</evidence>
<dbReference type="AlphaFoldDB" id="A0A1C6VVR8"/>
<dbReference type="PANTHER" id="PTHR43194:SF2">
    <property type="entry name" value="PEROXISOMAL MEMBRANE PROTEIN LPX1"/>
    <property type="match status" value="1"/>
</dbReference>
<dbReference type="InterPro" id="IPR000073">
    <property type="entry name" value="AB_hydrolase_1"/>
</dbReference>
<proteinExistence type="predicted"/>
<dbReference type="RefSeq" id="WP_091319677.1">
    <property type="nucleotide sequence ID" value="NZ_FMIB01000002.1"/>
</dbReference>
<dbReference type="OrthoDB" id="63519at2"/>
<dbReference type="InterPro" id="IPR050228">
    <property type="entry name" value="Carboxylesterase_BioH"/>
</dbReference>
<keyword evidence="3" id="KW-1185">Reference proteome</keyword>
<dbReference type="InterPro" id="IPR029058">
    <property type="entry name" value="AB_hydrolase_fold"/>
</dbReference>
<dbReference type="Pfam" id="PF12697">
    <property type="entry name" value="Abhydrolase_6"/>
    <property type="match status" value="1"/>
</dbReference>
<reference evidence="3" key="1">
    <citation type="submission" date="2016-06" db="EMBL/GenBank/DDBJ databases">
        <authorList>
            <person name="Varghese N."/>
            <person name="Submissions Spin"/>
        </authorList>
    </citation>
    <scope>NUCLEOTIDE SEQUENCE [LARGE SCALE GENOMIC DNA]</scope>
    <source>
        <strain evidence="3">DSM 44151</strain>
    </source>
</reference>
<dbReference type="STRING" id="47854.GA0070603_5533"/>
<sequence length="273" mass="29456">MRVRGHGGTRLNVVDFGGEGPGILLLHGLTGRAANWTATARWLTRHGRVVGYDARGHGHSDKPDGPYDRAAYVGDAIAVIEGLDLGPALVVGHSMGGLTAWQLAGARPDLVRGVVIADMNPVTPPDLVDRWRRWLADWPVPFPTLADVRDYFGAARRTEGESFVEVMAGGPDGWRPLARPAHVLASLAHWADRDHRRELGPVRCPALVVAGAESDQPVDRQREMAALLPDGRFALVPDAGHVLHYDNPAGWRAAVEPFVAELIPARRDPVPAG</sequence>
<accession>A0A1C6VVR8</accession>
<evidence type="ECO:0000313" key="3">
    <source>
        <dbReference type="Proteomes" id="UP000198605"/>
    </source>
</evidence>
<gene>
    <name evidence="2" type="ORF">GA0070603_5533</name>
</gene>
<organism evidence="2 3">
    <name type="scientific">Micromonospora chersina</name>
    <dbReference type="NCBI Taxonomy" id="47854"/>
    <lineage>
        <taxon>Bacteria</taxon>
        <taxon>Bacillati</taxon>
        <taxon>Actinomycetota</taxon>
        <taxon>Actinomycetes</taxon>
        <taxon>Micromonosporales</taxon>
        <taxon>Micromonosporaceae</taxon>
        <taxon>Micromonospora</taxon>
    </lineage>
</organism>
<dbReference type="Proteomes" id="UP000198605">
    <property type="component" value="Unassembled WGS sequence"/>
</dbReference>
<dbReference type="PRINTS" id="PR00111">
    <property type="entry name" value="ABHYDROLASE"/>
</dbReference>
<evidence type="ECO:0000313" key="2">
    <source>
        <dbReference type="EMBL" id="SCL70448.1"/>
    </source>
</evidence>